<dbReference type="Proteomes" id="UP000265520">
    <property type="component" value="Unassembled WGS sequence"/>
</dbReference>
<protein>
    <submittedName>
        <fullName evidence="2">Uncharacterized protein</fullName>
    </submittedName>
</protein>
<feature type="region of interest" description="Disordered" evidence="1">
    <location>
        <begin position="1"/>
        <end position="34"/>
    </location>
</feature>
<comment type="caution">
    <text evidence="2">The sequence shown here is derived from an EMBL/GenBank/DDBJ whole genome shotgun (WGS) entry which is preliminary data.</text>
</comment>
<dbReference type="AlphaFoldDB" id="A0A392SZK7"/>
<reference evidence="2 3" key="1">
    <citation type="journal article" date="2018" name="Front. Plant Sci.">
        <title>Red Clover (Trifolium pratense) and Zigzag Clover (T. medium) - A Picture of Genomic Similarities and Differences.</title>
        <authorList>
            <person name="Dluhosova J."/>
            <person name="Istvanek J."/>
            <person name="Nedelnik J."/>
            <person name="Repkova J."/>
        </authorList>
    </citation>
    <scope>NUCLEOTIDE SEQUENCE [LARGE SCALE GENOMIC DNA]</scope>
    <source>
        <strain evidence="3">cv. 10/8</strain>
        <tissue evidence="2">Leaf</tissue>
    </source>
</reference>
<accession>A0A392SZK7</accession>
<evidence type="ECO:0000313" key="3">
    <source>
        <dbReference type="Proteomes" id="UP000265520"/>
    </source>
</evidence>
<evidence type="ECO:0000313" key="2">
    <source>
        <dbReference type="EMBL" id="MCI54301.1"/>
    </source>
</evidence>
<evidence type="ECO:0000256" key="1">
    <source>
        <dbReference type="SAM" id="MobiDB-lite"/>
    </source>
</evidence>
<dbReference type="EMBL" id="LXQA010477043">
    <property type="protein sequence ID" value="MCI54301.1"/>
    <property type="molecule type" value="Genomic_DNA"/>
</dbReference>
<name>A0A392SZK7_9FABA</name>
<organism evidence="2 3">
    <name type="scientific">Trifolium medium</name>
    <dbReference type="NCBI Taxonomy" id="97028"/>
    <lineage>
        <taxon>Eukaryota</taxon>
        <taxon>Viridiplantae</taxon>
        <taxon>Streptophyta</taxon>
        <taxon>Embryophyta</taxon>
        <taxon>Tracheophyta</taxon>
        <taxon>Spermatophyta</taxon>
        <taxon>Magnoliopsida</taxon>
        <taxon>eudicotyledons</taxon>
        <taxon>Gunneridae</taxon>
        <taxon>Pentapetalae</taxon>
        <taxon>rosids</taxon>
        <taxon>fabids</taxon>
        <taxon>Fabales</taxon>
        <taxon>Fabaceae</taxon>
        <taxon>Papilionoideae</taxon>
        <taxon>50 kb inversion clade</taxon>
        <taxon>NPAAA clade</taxon>
        <taxon>Hologalegina</taxon>
        <taxon>IRL clade</taxon>
        <taxon>Trifolieae</taxon>
        <taxon>Trifolium</taxon>
    </lineage>
</organism>
<keyword evidence="3" id="KW-1185">Reference proteome</keyword>
<feature type="compositionally biased region" description="Basic and acidic residues" evidence="1">
    <location>
        <begin position="1"/>
        <end position="16"/>
    </location>
</feature>
<sequence length="78" mass="8832">VVDAKKAKVRSSDRLRTLQTNNIDGPGKDPSTPMVIEDDEYDCDDVHEDLEIDPKIGSCVQAIRNLTTWDDISRRMTQ</sequence>
<proteinExistence type="predicted"/>
<feature type="non-terminal residue" evidence="2">
    <location>
        <position position="1"/>
    </location>
</feature>